<evidence type="ECO:0000313" key="2">
    <source>
        <dbReference type="WBParaSite" id="ES5_v2.g16284.t1"/>
    </source>
</evidence>
<dbReference type="Proteomes" id="UP000887579">
    <property type="component" value="Unplaced"/>
</dbReference>
<organism evidence="1 2">
    <name type="scientific">Panagrolaimus sp. ES5</name>
    <dbReference type="NCBI Taxonomy" id="591445"/>
    <lineage>
        <taxon>Eukaryota</taxon>
        <taxon>Metazoa</taxon>
        <taxon>Ecdysozoa</taxon>
        <taxon>Nematoda</taxon>
        <taxon>Chromadorea</taxon>
        <taxon>Rhabditida</taxon>
        <taxon>Tylenchina</taxon>
        <taxon>Panagrolaimomorpha</taxon>
        <taxon>Panagrolaimoidea</taxon>
        <taxon>Panagrolaimidae</taxon>
        <taxon>Panagrolaimus</taxon>
    </lineage>
</organism>
<accession>A0AC34FG18</accession>
<name>A0AC34FG18_9BILA</name>
<reference evidence="2" key="1">
    <citation type="submission" date="2022-11" db="UniProtKB">
        <authorList>
            <consortium name="WormBaseParasite"/>
        </authorList>
    </citation>
    <scope>IDENTIFICATION</scope>
</reference>
<proteinExistence type="predicted"/>
<evidence type="ECO:0000313" key="1">
    <source>
        <dbReference type="Proteomes" id="UP000887579"/>
    </source>
</evidence>
<dbReference type="WBParaSite" id="ES5_v2.g16284.t1">
    <property type="protein sequence ID" value="ES5_v2.g16284.t1"/>
    <property type="gene ID" value="ES5_v2.g16284"/>
</dbReference>
<protein>
    <submittedName>
        <fullName evidence="2">Uncharacterized protein</fullName>
    </submittedName>
</protein>
<sequence length="302" mass="34717">MKAKRKIICDHSSTDSSSGTLSYGALCISTKAKNINKGKSQWTTNFKNRGVSLVETNVAKSSDLVKLFQKCQANGRNGGNALSFEISDENGFGCSGTEVIKKGSHLLKKRRKQNDKIVNDKEILYDVSQLIKDNVSWASSSFIRSPQILKSRNKKEYQCTRQQLFKNRLESFVEKNVEKELPRSPLLHKRLADFPYKVNTRYSNAPVPRPGLYGHEIPMHFISQSIKIRLNEFEDVEEHEKAFYFLWNSFNAERSNRRLGMLSMNDKLNVGILNEKQFFTLSFYRTPLENKWFGCNAPLIKK</sequence>